<dbReference type="OrthoDB" id="1739691at2759"/>
<feature type="compositionally biased region" description="Basic residues" evidence="1">
    <location>
        <begin position="1"/>
        <end position="12"/>
    </location>
</feature>
<keyword evidence="3" id="KW-1185">Reference proteome</keyword>
<gene>
    <name evidence="2" type="ORF">FH972_014701</name>
</gene>
<protein>
    <submittedName>
        <fullName evidence="2">Uncharacterized protein</fullName>
    </submittedName>
</protein>
<name>A0A5N6RCD4_9ROSI</name>
<proteinExistence type="predicted"/>
<accession>A0A5N6RCD4</accession>
<reference evidence="2 3" key="1">
    <citation type="submission" date="2019-06" db="EMBL/GenBank/DDBJ databases">
        <title>A chromosomal-level reference genome of Carpinus fangiana (Coryloideae, Betulaceae).</title>
        <authorList>
            <person name="Yang X."/>
            <person name="Wang Z."/>
            <person name="Zhang L."/>
            <person name="Hao G."/>
            <person name="Liu J."/>
            <person name="Yang Y."/>
        </authorList>
    </citation>
    <scope>NUCLEOTIDE SEQUENCE [LARGE SCALE GENOMIC DNA]</scope>
    <source>
        <strain evidence="2">Cfa_2016G</strain>
        <tissue evidence="2">Leaf</tissue>
    </source>
</reference>
<evidence type="ECO:0000313" key="3">
    <source>
        <dbReference type="Proteomes" id="UP000327013"/>
    </source>
</evidence>
<dbReference type="EMBL" id="CM017326">
    <property type="protein sequence ID" value="KAE8076026.1"/>
    <property type="molecule type" value="Genomic_DNA"/>
</dbReference>
<evidence type="ECO:0000256" key="1">
    <source>
        <dbReference type="SAM" id="MobiDB-lite"/>
    </source>
</evidence>
<evidence type="ECO:0000313" key="2">
    <source>
        <dbReference type="EMBL" id="KAE8076026.1"/>
    </source>
</evidence>
<dbReference type="AlphaFoldDB" id="A0A5N6RCD4"/>
<organism evidence="2 3">
    <name type="scientific">Carpinus fangiana</name>
    <dbReference type="NCBI Taxonomy" id="176857"/>
    <lineage>
        <taxon>Eukaryota</taxon>
        <taxon>Viridiplantae</taxon>
        <taxon>Streptophyta</taxon>
        <taxon>Embryophyta</taxon>
        <taxon>Tracheophyta</taxon>
        <taxon>Spermatophyta</taxon>
        <taxon>Magnoliopsida</taxon>
        <taxon>eudicotyledons</taxon>
        <taxon>Gunneridae</taxon>
        <taxon>Pentapetalae</taxon>
        <taxon>rosids</taxon>
        <taxon>fabids</taxon>
        <taxon>Fagales</taxon>
        <taxon>Betulaceae</taxon>
        <taxon>Carpinus</taxon>
    </lineage>
</organism>
<dbReference type="Proteomes" id="UP000327013">
    <property type="component" value="Chromosome 6"/>
</dbReference>
<feature type="region of interest" description="Disordered" evidence="1">
    <location>
        <begin position="1"/>
        <end position="39"/>
    </location>
</feature>
<sequence length="89" mass="10094">MEAAALRHHHHHDNKENIPPPVPQKNTNPVAVNVPSFKKCSKRRTRRPLADITHLFDSDALLPSFVSVCELSSWKRKASSSKSLRLGFR</sequence>